<protein>
    <submittedName>
        <fullName evidence="6">Precorrin-8X methylmutase</fullName>
    </submittedName>
</protein>
<dbReference type="SUPFAM" id="SSF63965">
    <property type="entry name" value="Precorrin-8X methylmutase CbiC/CobH"/>
    <property type="match status" value="1"/>
</dbReference>
<organism evidence="6">
    <name type="scientific">OCS116 cluster bacterium</name>
    <dbReference type="NCBI Taxonomy" id="2030921"/>
    <lineage>
        <taxon>Bacteria</taxon>
        <taxon>Pseudomonadati</taxon>
        <taxon>Pseudomonadota</taxon>
        <taxon>Alphaproteobacteria</taxon>
        <taxon>OCS116 cluster</taxon>
    </lineage>
</organism>
<evidence type="ECO:0000256" key="2">
    <source>
        <dbReference type="ARBA" id="ARBA00009774"/>
    </source>
</evidence>
<dbReference type="UniPathway" id="UPA00148"/>
<sequence>MTQHDYIKDPRAIYAKSFATLREEVDFERFPENMHMVITRLIHSCGMVDIADDVAFSKNFITAAQTALQNGAPILCDCEMVKSGIIKRLLPANNQLICTLNDDETPSIAAAQQTTRSAAAVKLWQQHMEGAVIVIGNAPTSLFRLLEMLSETTAKPAAIIGFPVGFVGAVESKQALINANLDLEYIALKGRRGGSAMASAVLNAVAGGLG</sequence>
<dbReference type="Pfam" id="PF02570">
    <property type="entry name" value="CbiC"/>
    <property type="match status" value="1"/>
</dbReference>
<dbReference type="PANTHER" id="PTHR43588">
    <property type="entry name" value="COBALT-PRECORRIN-8 METHYLMUTASE"/>
    <property type="match status" value="1"/>
</dbReference>
<keyword evidence="3" id="KW-0169">Cobalamin biosynthesis</keyword>
<evidence type="ECO:0000256" key="3">
    <source>
        <dbReference type="ARBA" id="ARBA00022573"/>
    </source>
</evidence>
<dbReference type="Gene3D" id="3.40.50.10230">
    <property type="entry name" value="Cobalamin biosynthesis CobH/CbiC, precorrin-8X methylmutase"/>
    <property type="match status" value="1"/>
</dbReference>
<reference evidence="6" key="2">
    <citation type="journal article" date="2018" name="ISME J.">
        <title>A dynamic microbial community with high functional redundancy inhabits the cold, oxic subseafloor aquifer.</title>
        <authorList>
            <person name="Tully B.J."/>
            <person name="Wheat C.G."/>
            <person name="Glazer B.T."/>
            <person name="Huber J.A."/>
        </authorList>
    </citation>
    <scope>NUCLEOTIDE SEQUENCE</scope>
    <source>
        <strain evidence="6">NORP83</strain>
    </source>
</reference>
<evidence type="ECO:0000256" key="1">
    <source>
        <dbReference type="ARBA" id="ARBA00004953"/>
    </source>
</evidence>
<dbReference type="NCBIfam" id="NF006136">
    <property type="entry name" value="PRK08285.1"/>
    <property type="match status" value="1"/>
</dbReference>
<dbReference type="EMBL" id="NVUS01000020">
    <property type="protein sequence ID" value="PCI98618.1"/>
    <property type="molecule type" value="Genomic_DNA"/>
</dbReference>
<comment type="similarity">
    <text evidence="2">Belongs to the CobH/CbiC family.</text>
</comment>
<dbReference type="InterPro" id="IPR003722">
    <property type="entry name" value="Cbl_synth_CobH/CbiC"/>
</dbReference>
<dbReference type="GO" id="GO:0016993">
    <property type="term" value="F:precorrin-8X methylmutase activity"/>
    <property type="evidence" value="ECO:0007669"/>
    <property type="project" value="InterPro"/>
</dbReference>
<proteinExistence type="inferred from homology"/>
<evidence type="ECO:0000256" key="4">
    <source>
        <dbReference type="ARBA" id="ARBA00023235"/>
    </source>
</evidence>
<evidence type="ECO:0000313" key="6">
    <source>
        <dbReference type="EMBL" id="PCI98618.1"/>
    </source>
</evidence>
<gene>
    <name evidence="6" type="ORF">COB13_13230</name>
</gene>
<name>A0A2A4YUT5_9PROT</name>
<keyword evidence="4" id="KW-0413">Isomerase</keyword>
<reference key="1">
    <citation type="submission" date="2017-08" db="EMBL/GenBank/DDBJ databases">
        <title>A dynamic microbial community with high functional redundancy inhabits the cold, oxic subseafloor aquifer.</title>
        <authorList>
            <person name="Tully B.J."/>
            <person name="Wheat C.G."/>
            <person name="Glazer B.T."/>
            <person name="Huber J.A."/>
        </authorList>
    </citation>
    <scope>NUCLEOTIDE SEQUENCE [LARGE SCALE GENOMIC DNA]</scope>
</reference>
<feature type="domain" description="Cobalamin biosynthesis precorrin-8X methylmutase CobH/CbiC" evidence="5">
    <location>
        <begin position="13"/>
        <end position="206"/>
    </location>
</feature>
<evidence type="ECO:0000259" key="5">
    <source>
        <dbReference type="Pfam" id="PF02570"/>
    </source>
</evidence>
<dbReference type="InterPro" id="IPR036588">
    <property type="entry name" value="CobH/CbiC_sf"/>
</dbReference>
<dbReference type="AlphaFoldDB" id="A0A2A4YUT5"/>
<comment type="pathway">
    <text evidence="1">Cofactor biosynthesis; adenosylcobalamin biosynthesis.</text>
</comment>
<comment type="caution">
    <text evidence="6">The sequence shown here is derived from an EMBL/GenBank/DDBJ whole genome shotgun (WGS) entry which is preliminary data.</text>
</comment>
<dbReference type="PANTHER" id="PTHR43588:SF1">
    <property type="entry name" value="COBALT-PRECORRIN-8 METHYLMUTASE"/>
    <property type="match status" value="1"/>
</dbReference>
<accession>A0A2A4YUT5</accession>
<dbReference type="GO" id="GO:0009236">
    <property type="term" value="P:cobalamin biosynthetic process"/>
    <property type="evidence" value="ECO:0007669"/>
    <property type="project" value="UniProtKB-UniPathway"/>
</dbReference>